<keyword evidence="1" id="KW-1133">Transmembrane helix</keyword>
<feature type="transmembrane region" description="Helical" evidence="1">
    <location>
        <begin position="242"/>
        <end position="264"/>
    </location>
</feature>
<keyword evidence="1" id="KW-0812">Transmembrane</keyword>
<evidence type="ECO:0000259" key="2">
    <source>
        <dbReference type="Pfam" id="PF20151"/>
    </source>
</evidence>
<evidence type="ECO:0000313" key="4">
    <source>
        <dbReference type="Proteomes" id="UP000308197"/>
    </source>
</evidence>
<protein>
    <recommendedName>
        <fullName evidence="2">DUF6533 domain-containing protein</fullName>
    </recommendedName>
</protein>
<evidence type="ECO:0000256" key="1">
    <source>
        <dbReference type="SAM" id="Phobius"/>
    </source>
</evidence>
<name>A0A5C3PRV7_9APHY</name>
<feature type="transmembrane region" description="Helical" evidence="1">
    <location>
        <begin position="214"/>
        <end position="236"/>
    </location>
</feature>
<evidence type="ECO:0000313" key="3">
    <source>
        <dbReference type="EMBL" id="TFK92131.1"/>
    </source>
</evidence>
<keyword evidence="4" id="KW-1185">Reference proteome</keyword>
<dbReference type="STRING" id="1314778.A0A5C3PRV7"/>
<sequence length="350" mass="38820">MNATTDADSQGELEAFVQYYANTLTFNYADLAVFAVLLFEYLITFDREVQFAWGRELSWARTIFLLNRYLSILEYLVVLGPLLPTVNYVSCALLTRLMQVFQIVLYIVWAAFAGLRVYAISARNSVVTVVVVVLAVVPAVTNAYVASLTSVALSDLGCMSEMDLPILTWIELSVATRSCMIVSDALVIVTTLVKTWSTMRVARRLHVQMSFTSLILREGVLYFTIMLSLNIVQILFDFLQVGSFSFIVPFLNVITPILISRFFLDLDDLTAQQSPSYSSASGLRSLGTQSTMRFITPISTAPGDVRPAFVYSDYRSDYEVGDVGPAGFEKDYPTVATWSGSGLRAGSTRV</sequence>
<dbReference type="InterPro" id="IPR045340">
    <property type="entry name" value="DUF6533"/>
</dbReference>
<gene>
    <name evidence="3" type="ORF">K466DRAFT_582238</name>
</gene>
<feature type="transmembrane region" description="Helical" evidence="1">
    <location>
        <begin position="26"/>
        <end position="43"/>
    </location>
</feature>
<dbReference type="Proteomes" id="UP000308197">
    <property type="component" value="Unassembled WGS sequence"/>
</dbReference>
<accession>A0A5C3PRV7</accession>
<keyword evidence="1" id="KW-0472">Membrane</keyword>
<feature type="transmembrane region" description="Helical" evidence="1">
    <location>
        <begin position="166"/>
        <end position="193"/>
    </location>
</feature>
<dbReference type="AlphaFoldDB" id="A0A5C3PRV7"/>
<reference evidence="3 4" key="1">
    <citation type="journal article" date="2019" name="Nat. Ecol. Evol.">
        <title>Megaphylogeny resolves global patterns of mushroom evolution.</title>
        <authorList>
            <person name="Varga T."/>
            <person name="Krizsan K."/>
            <person name="Foldi C."/>
            <person name="Dima B."/>
            <person name="Sanchez-Garcia M."/>
            <person name="Sanchez-Ramirez S."/>
            <person name="Szollosi G.J."/>
            <person name="Szarkandi J.G."/>
            <person name="Papp V."/>
            <person name="Albert L."/>
            <person name="Andreopoulos W."/>
            <person name="Angelini C."/>
            <person name="Antonin V."/>
            <person name="Barry K.W."/>
            <person name="Bougher N.L."/>
            <person name="Buchanan P."/>
            <person name="Buyck B."/>
            <person name="Bense V."/>
            <person name="Catcheside P."/>
            <person name="Chovatia M."/>
            <person name="Cooper J."/>
            <person name="Damon W."/>
            <person name="Desjardin D."/>
            <person name="Finy P."/>
            <person name="Geml J."/>
            <person name="Haridas S."/>
            <person name="Hughes K."/>
            <person name="Justo A."/>
            <person name="Karasinski D."/>
            <person name="Kautmanova I."/>
            <person name="Kiss B."/>
            <person name="Kocsube S."/>
            <person name="Kotiranta H."/>
            <person name="LaButti K.M."/>
            <person name="Lechner B.E."/>
            <person name="Liimatainen K."/>
            <person name="Lipzen A."/>
            <person name="Lukacs Z."/>
            <person name="Mihaltcheva S."/>
            <person name="Morgado L.N."/>
            <person name="Niskanen T."/>
            <person name="Noordeloos M.E."/>
            <person name="Ohm R.A."/>
            <person name="Ortiz-Santana B."/>
            <person name="Ovrebo C."/>
            <person name="Racz N."/>
            <person name="Riley R."/>
            <person name="Savchenko A."/>
            <person name="Shiryaev A."/>
            <person name="Soop K."/>
            <person name="Spirin V."/>
            <person name="Szebenyi C."/>
            <person name="Tomsovsky M."/>
            <person name="Tulloss R.E."/>
            <person name="Uehling J."/>
            <person name="Grigoriev I.V."/>
            <person name="Vagvolgyi C."/>
            <person name="Papp T."/>
            <person name="Martin F.M."/>
            <person name="Miettinen O."/>
            <person name="Hibbett D.S."/>
            <person name="Nagy L.G."/>
        </authorList>
    </citation>
    <scope>NUCLEOTIDE SEQUENCE [LARGE SCALE GENOMIC DNA]</scope>
    <source>
        <strain evidence="3 4">HHB13444</strain>
    </source>
</reference>
<dbReference type="EMBL" id="ML211005">
    <property type="protein sequence ID" value="TFK92131.1"/>
    <property type="molecule type" value="Genomic_DNA"/>
</dbReference>
<feature type="domain" description="DUF6533" evidence="2">
    <location>
        <begin position="28"/>
        <end position="73"/>
    </location>
</feature>
<feature type="transmembrane region" description="Helical" evidence="1">
    <location>
        <begin position="103"/>
        <end position="119"/>
    </location>
</feature>
<organism evidence="3 4">
    <name type="scientific">Polyporus arcularius HHB13444</name>
    <dbReference type="NCBI Taxonomy" id="1314778"/>
    <lineage>
        <taxon>Eukaryota</taxon>
        <taxon>Fungi</taxon>
        <taxon>Dikarya</taxon>
        <taxon>Basidiomycota</taxon>
        <taxon>Agaricomycotina</taxon>
        <taxon>Agaricomycetes</taxon>
        <taxon>Polyporales</taxon>
        <taxon>Polyporaceae</taxon>
        <taxon>Polyporus</taxon>
    </lineage>
</organism>
<dbReference type="Pfam" id="PF20151">
    <property type="entry name" value="DUF6533"/>
    <property type="match status" value="1"/>
</dbReference>
<feature type="transmembrane region" description="Helical" evidence="1">
    <location>
        <begin position="126"/>
        <end position="146"/>
    </location>
</feature>
<proteinExistence type="predicted"/>
<feature type="transmembrane region" description="Helical" evidence="1">
    <location>
        <begin position="64"/>
        <end position="83"/>
    </location>
</feature>
<dbReference type="InParanoid" id="A0A5C3PRV7"/>